<name>A0A314UZ12_PRUYE</name>
<evidence type="ECO:0000313" key="5">
    <source>
        <dbReference type="EMBL" id="PQM39979.1"/>
    </source>
</evidence>
<evidence type="ECO:0000256" key="1">
    <source>
        <dbReference type="ARBA" id="ARBA00007905"/>
    </source>
</evidence>
<dbReference type="PANTHER" id="PTHR43827">
    <property type="entry name" value="2,5-DIKETO-D-GLUCONIC ACID REDUCTASE"/>
    <property type="match status" value="1"/>
</dbReference>
<dbReference type="Gene3D" id="3.20.20.100">
    <property type="entry name" value="NADP-dependent oxidoreductase domain"/>
    <property type="match status" value="1"/>
</dbReference>
<sequence>MDSKVLQDIAEARGKTVAQVCIRWVYQAGATLAVKSYNKERLKQNLQVFDWELSEDDLHKINQIPQHKMVTREELVSADGPYKSLEEFWDGEI</sequence>
<evidence type="ECO:0000256" key="2">
    <source>
        <dbReference type="ARBA" id="ARBA00022857"/>
    </source>
</evidence>
<organism evidence="5 6">
    <name type="scientific">Prunus yedoensis var. nudiflora</name>
    <dbReference type="NCBI Taxonomy" id="2094558"/>
    <lineage>
        <taxon>Eukaryota</taxon>
        <taxon>Viridiplantae</taxon>
        <taxon>Streptophyta</taxon>
        <taxon>Embryophyta</taxon>
        <taxon>Tracheophyta</taxon>
        <taxon>Spermatophyta</taxon>
        <taxon>Magnoliopsida</taxon>
        <taxon>eudicotyledons</taxon>
        <taxon>Gunneridae</taxon>
        <taxon>Pentapetalae</taxon>
        <taxon>rosids</taxon>
        <taxon>fabids</taxon>
        <taxon>Rosales</taxon>
        <taxon>Rosaceae</taxon>
        <taxon>Amygdaloideae</taxon>
        <taxon>Amygdaleae</taxon>
        <taxon>Prunus</taxon>
    </lineage>
</organism>
<keyword evidence="6" id="KW-1185">Reference proteome</keyword>
<proteinExistence type="inferred from homology"/>
<dbReference type="STRING" id="2094558.A0A314UZ12"/>
<accession>A0A314UZ12</accession>
<dbReference type="Pfam" id="PF00248">
    <property type="entry name" value="Aldo_ket_red"/>
    <property type="match status" value="1"/>
</dbReference>
<comment type="caution">
    <text evidence="5">The sequence shown here is derived from an EMBL/GenBank/DDBJ whole genome shotgun (WGS) entry which is preliminary data.</text>
</comment>
<gene>
    <name evidence="5" type="ORF">Pyn_12297</name>
</gene>
<keyword evidence="2" id="KW-0521">NADP</keyword>
<dbReference type="EMBL" id="PJQY01003117">
    <property type="protein sequence ID" value="PQM39979.1"/>
    <property type="molecule type" value="Genomic_DNA"/>
</dbReference>
<dbReference type="AlphaFoldDB" id="A0A314UZ12"/>
<evidence type="ECO:0000256" key="3">
    <source>
        <dbReference type="ARBA" id="ARBA00023002"/>
    </source>
</evidence>
<dbReference type="SUPFAM" id="SSF51430">
    <property type="entry name" value="NAD(P)-linked oxidoreductase"/>
    <property type="match status" value="1"/>
</dbReference>
<evidence type="ECO:0000259" key="4">
    <source>
        <dbReference type="Pfam" id="PF00248"/>
    </source>
</evidence>
<feature type="domain" description="NADP-dependent oxidoreductase" evidence="4">
    <location>
        <begin position="4"/>
        <end position="64"/>
    </location>
</feature>
<dbReference type="OrthoDB" id="416253at2759"/>
<dbReference type="Proteomes" id="UP000250321">
    <property type="component" value="Unassembled WGS sequence"/>
</dbReference>
<comment type="similarity">
    <text evidence="1">Belongs to the aldo/keto reductase family.</text>
</comment>
<dbReference type="InterPro" id="IPR020471">
    <property type="entry name" value="AKR"/>
</dbReference>
<keyword evidence="3" id="KW-0560">Oxidoreductase</keyword>
<reference evidence="5 6" key="1">
    <citation type="submission" date="2018-02" db="EMBL/GenBank/DDBJ databases">
        <title>Draft genome of wild Prunus yedoensis var. nudiflora.</title>
        <authorList>
            <person name="Baek S."/>
            <person name="Kim J.-H."/>
            <person name="Choi K."/>
            <person name="Kim G.-B."/>
            <person name="Cho A."/>
            <person name="Jang H."/>
            <person name="Shin C.-H."/>
            <person name="Yu H.-J."/>
            <person name="Mun J.-H."/>
        </authorList>
    </citation>
    <scope>NUCLEOTIDE SEQUENCE [LARGE SCALE GENOMIC DNA]</scope>
    <source>
        <strain evidence="6">cv. Jeju island</strain>
        <tissue evidence="5">Leaf</tissue>
    </source>
</reference>
<dbReference type="GO" id="GO:0016616">
    <property type="term" value="F:oxidoreductase activity, acting on the CH-OH group of donors, NAD or NADP as acceptor"/>
    <property type="evidence" value="ECO:0007669"/>
    <property type="project" value="UniProtKB-ARBA"/>
</dbReference>
<dbReference type="PANTHER" id="PTHR43827:SF3">
    <property type="entry name" value="NADP-DEPENDENT OXIDOREDUCTASE DOMAIN-CONTAINING PROTEIN"/>
    <property type="match status" value="1"/>
</dbReference>
<dbReference type="InterPro" id="IPR023210">
    <property type="entry name" value="NADP_OxRdtase_dom"/>
</dbReference>
<evidence type="ECO:0000313" key="6">
    <source>
        <dbReference type="Proteomes" id="UP000250321"/>
    </source>
</evidence>
<protein>
    <submittedName>
        <fullName evidence="5">Non-functional NADPH-dependent codeinone reductase 2</fullName>
    </submittedName>
</protein>
<dbReference type="InterPro" id="IPR036812">
    <property type="entry name" value="NAD(P)_OxRdtase_dom_sf"/>
</dbReference>